<reference evidence="3" key="2">
    <citation type="submission" date="2025-08" db="UniProtKB">
        <authorList>
            <consortium name="RefSeq"/>
        </authorList>
    </citation>
    <scope>IDENTIFICATION</scope>
    <source>
        <tissue evidence="3">Whole sample</tissue>
    </source>
</reference>
<gene>
    <name evidence="3" type="primary">LOC111135178</name>
</gene>
<dbReference type="Proteomes" id="UP000694844">
    <property type="component" value="Chromosome 1"/>
</dbReference>
<feature type="compositionally biased region" description="Basic and acidic residues" evidence="1">
    <location>
        <begin position="38"/>
        <end position="58"/>
    </location>
</feature>
<reference evidence="2" key="1">
    <citation type="submission" date="2024-06" db="UniProtKB">
        <authorList>
            <consortium name="RefSeq"/>
        </authorList>
    </citation>
    <scope>NUCLEOTIDE SEQUENCE [LARGE SCALE GENOMIC DNA]</scope>
</reference>
<accession>A0A8B8EKM3</accession>
<evidence type="ECO:0000256" key="1">
    <source>
        <dbReference type="SAM" id="MobiDB-lite"/>
    </source>
</evidence>
<evidence type="ECO:0000313" key="3">
    <source>
        <dbReference type="RefSeq" id="XP_022340720.1"/>
    </source>
</evidence>
<evidence type="ECO:0000313" key="2">
    <source>
        <dbReference type="Proteomes" id="UP000694844"/>
    </source>
</evidence>
<dbReference type="KEGG" id="cvn:111135178"/>
<protein>
    <submittedName>
        <fullName evidence="3">Uncharacterized protein LOC111135178</fullName>
    </submittedName>
</protein>
<keyword evidence="2" id="KW-1185">Reference proteome</keyword>
<feature type="compositionally biased region" description="Basic and acidic residues" evidence="1">
    <location>
        <begin position="144"/>
        <end position="154"/>
    </location>
</feature>
<feature type="compositionally biased region" description="Polar residues" evidence="1">
    <location>
        <begin position="93"/>
        <end position="118"/>
    </location>
</feature>
<dbReference type="GeneID" id="111135178"/>
<organism evidence="2 3">
    <name type="scientific">Crassostrea virginica</name>
    <name type="common">Eastern oyster</name>
    <dbReference type="NCBI Taxonomy" id="6565"/>
    <lineage>
        <taxon>Eukaryota</taxon>
        <taxon>Metazoa</taxon>
        <taxon>Spiralia</taxon>
        <taxon>Lophotrochozoa</taxon>
        <taxon>Mollusca</taxon>
        <taxon>Bivalvia</taxon>
        <taxon>Autobranchia</taxon>
        <taxon>Pteriomorphia</taxon>
        <taxon>Ostreida</taxon>
        <taxon>Ostreoidea</taxon>
        <taxon>Ostreidae</taxon>
        <taxon>Crassostrea</taxon>
    </lineage>
</organism>
<sequence>MAENNIDDIDKEISFLEEKLQELKSESFNIRNTSSMTHTDKDSVEIAKEAQRDKKPRDSGFMSGTSYVEFYSDEDPKPHTNAKVSWEDEHTQGAKSSVNFNDDNFISTPILRSTPESNITRRRKAGSSNAFQIDEGPLQDCDAPLEKDTEERDQPPSISNKTFSDASVQTDFPKHTKLTQTIVEYVKNNTSVKEITEDRFEYY</sequence>
<dbReference type="AlphaFoldDB" id="A0A8B8EKM3"/>
<name>A0A8B8EKM3_CRAVI</name>
<feature type="region of interest" description="Disordered" evidence="1">
    <location>
        <begin position="31"/>
        <end position="173"/>
    </location>
</feature>
<dbReference type="RefSeq" id="XP_022340720.1">
    <property type="nucleotide sequence ID" value="XM_022485012.1"/>
</dbReference>
<proteinExistence type="predicted"/>
<feature type="compositionally biased region" description="Polar residues" evidence="1">
    <location>
        <begin position="156"/>
        <end position="170"/>
    </location>
</feature>